<sequence>MTDATPQGRIRPKDRDAIVQSLRAGVVPRVGQQHIQVGRVEEVRALVRDVERIAEGGSAIRFVIGEYGSGKTFFLNLIRSIALEKRLVTLHADLNPDRRLHATDGKARSLYAELMRNLATRARPEGGALASVVERFVSSALTDAKARALNPEAVIREKLAALSELVGGYDFAEVIAAYWRGHDSGNEVLKADAVKWLRGEFSTRTDARKALGVRTIIDDADVYDQLKLLARFVRLSGYDGLMVCLDELVNLYKMSNTKARASNYEQILRILNDCLQGSAEGLGFILGGTPEFLMDTRRGLYSYEALQSRLAQNTFAVGHLVDYSSPVLRLANLTPEDLYVLLTKLRHVYSAGETSAQRLPDEGLHGFMTHCSERIGEAYFRTPRSTVTAFINLLAVLEQNPSADWKELLGGVELAADVNPDLAPLAEMEAVGPAAGADDELASFKL</sequence>
<reference evidence="1 2" key="1">
    <citation type="submission" date="2021-02" db="EMBL/GenBank/DDBJ databases">
        <title>De Novo genome assembly of isolated myxobacteria.</title>
        <authorList>
            <person name="Stevens D.C."/>
        </authorList>
    </citation>
    <scope>NUCLEOTIDE SEQUENCE [LARGE SCALE GENOMIC DNA]</scope>
    <source>
        <strain evidence="1 2">SCHIC003</strain>
    </source>
</reference>
<accession>A0ABX7NCX8</accession>
<dbReference type="Proteomes" id="UP000663090">
    <property type="component" value="Chromosome"/>
</dbReference>
<name>A0ABX7NCX8_9BACT</name>
<protein>
    <submittedName>
        <fullName evidence="1">ATP-binding protein</fullName>
    </submittedName>
</protein>
<dbReference type="InterPro" id="IPR027417">
    <property type="entry name" value="P-loop_NTPase"/>
</dbReference>
<dbReference type="InterPro" id="IPR021228">
    <property type="entry name" value="BrxD"/>
</dbReference>
<evidence type="ECO:0000313" key="2">
    <source>
        <dbReference type="Proteomes" id="UP000663090"/>
    </source>
</evidence>
<keyword evidence="1" id="KW-0547">Nucleotide-binding</keyword>
<dbReference type="Pfam" id="PF10923">
    <property type="entry name" value="BrxC_BrxD"/>
    <property type="match status" value="1"/>
</dbReference>
<evidence type="ECO:0000313" key="1">
    <source>
        <dbReference type="EMBL" id="QSQ14168.1"/>
    </source>
</evidence>
<keyword evidence="1" id="KW-0067">ATP-binding</keyword>
<gene>
    <name evidence="1" type="ORF">JY572_38645</name>
</gene>
<dbReference type="EMBL" id="CP071091">
    <property type="protein sequence ID" value="QSQ14168.1"/>
    <property type="molecule type" value="Genomic_DNA"/>
</dbReference>
<dbReference type="RefSeq" id="WP_206715962.1">
    <property type="nucleotide sequence ID" value="NZ_CP071091.1"/>
</dbReference>
<dbReference type="GO" id="GO:0005524">
    <property type="term" value="F:ATP binding"/>
    <property type="evidence" value="ECO:0007669"/>
    <property type="project" value="UniProtKB-KW"/>
</dbReference>
<keyword evidence="2" id="KW-1185">Reference proteome</keyword>
<organism evidence="1 2">
    <name type="scientific">Myxococcus landrumensis</name>
    <dbReference type="NCBI Taxonomy" id="2813577"/>
    <lineage>
        <taxon>Bacteria</taxon>
        <taxon>Pseudomonadati</taxon>
        <taxon>Myxococcota</taxon>
        <taxon>Myxococcia</taxon>
        <taxon>Myxococcales</taxon>
        <taxon>Cystobacterineae</taxon>
        <taxon>Myxococcaceae</taxon>
        <taxon>Myxococcus</taxon>
    </lineage>
</organism>
<proteinExistence type="predicted"/>
<dbReference type="SUPFAM" id="SSF52540">
    <property type="entry name" value="P-loop containing nucleoside triphosphate hydrolases"/>
    <property type="match status" value="1"/>
</dbReference>